<keyword evidence="8" id="KW-1185">Reference proteome</keyword>
<dbReference type="InterPro" id="IPR001214">
    <property type="entry name" value="SET_dom"/>
</dbReference>
<dbReference type="Gene3D" id="1.10.220.160">
    <property type="match status" value="1"/>
</dbReference>
<dbReference type="Proteomes" id="UP000184267">
    <property type="component" value="Unassembled WGS sequence"/>
</dbReference>
<keyword evidence="2 4" id="KW-0863">Zinc-finger</keyword>
<dbReference type="InterPro" id="IPR050869">
    <property type="entry name" value="H3K4_H4K5_MeTrfase"/>
</dbReference>
<dbReference type="SUPFAM" id="SSF82199">
    <property type="entry name" value="SET domain"/>
    <property type="match status" value="1"/>
</dbReference>
<evidence type="ECO:0000259" key="6">
    <source>
        <dbReference type="PROSITE" id="PS50865"/>
    </source>
</evidence>
<keyword evidence="3" id="KW-0862">Zinc</keyword>
<dbReference type="GO" id="GO:0032259">
    <property type="term" value="P:methylation"/>
    <property type="evidence" value="ECO:0007669"/>
    <property type="project" value="UniProtKB-KW"/>
</dbReference>
<keyword evidence="7" id="KW-0808">Transferase</keyword>
<name>A0A1M2VZK2_TRAPU</name>
<dbReference type="Pfam" id="PF01753">
    <property type="entry name" value="zf-MYND"/>
    <property type="match status" value="1"/>
</dbReference>
<evidence type="ECO:0000256" key="1">
    <source>
        <dbReference type="ARBA" id="ARBA00022723"/>
    </source>
</evidence>
<organism evidence="7 8">
    <name type="scientific">Trametes pubescens</name>
    <name type="common">White-rot fungus</name>
    <dbReference type="NCBI Taxonomy" id="154538"/>
    <lineage>
        <taxon>Eukaryota</taxon>
        <taxon>Fungi</taxon>
        <taxon>Dikarya</taxon>
        <taxon>Basidiomycota</taxon>
        <taxon>Agaricomycotina</taxon>
        <taxon>Agaricomycetes</taxon>
        <taxon>Polyporales</taxon>
        <taxon>Polyporaceae</taxon>
        <taxon>Trametes</taxon>
    </lineage>
</organism>
<dbReference type="STRING" id="154538.A0A1M2VZK2"/>
<dbReference type="SMART" id="SM00317">
    <property type="entry name" value="SET"/>
    <property type="match status" value="1"/>
</dbReference>
<accession>A0A1M2VZK2</accession>
<dbReference type="Pfam" id="PF00856">
    <property type="entry name" value="SET"/>
    <property type="match status" value="1"/>
</dbReference>
<evidence type="ECO:0000256" key="4">
    <source>
        <dbReference type="PROSITE-ProRule" id="PRU00134"/>
    </source>
</evidence>
<dbReference type="EMBL" id="MNAD01000435">
    <property type="protein sequence ID" value="OJT13051.1"/>
    <property type="molecule type" value="Genomic_DNA"/>
</dbReference>
<feature type="domain" description="SET" evidence="5">
    <location>
        <begin position="132"/>
        <end position="250"/>
    </location>
</feature>
<feature type="domain" description="MYND-type" evidence="6">
    <location>
        <begin position="54"/>
        <end position="96"/>
    </location>
</feature>
<evidence type="ECO:0000313" key="7">
    <source>
        <dbReference type="EMBL" id="OJT13051.1"/>
    </source>
</evidence>
<dbReference type="InterPro" id="IPR046341">
    <property type="entry name" value="SET_dom_sf"/>
</dbReference>
<gene>
    <name evidence="7" type="ORF">TRAPUB_10409</name>
</gene>
<keyword evidence="1" id="KW-0479">Metal-binding</keyword>
<evidence type="ECO:0000313" key="8">
    <source>
        <dbReference type="Proteomes" id="UP000184267"/>
    </source>
</evidence>
<dbReference type="Gene3D" id="2.170.270.10">
    <property type="entry name" value="SET domain"/>
    <property type="match status" value="1"/>
</dbReference>
<dbReference type="GO" id="GO:0008168">
    <property type="term" value="F:methyltransferase activity"/>
    <property type="evidence" value="ECO:0007669"/>
    <property type="project" value="UniProtKB-KW"/>
</dbReference>
<dbReference type="PROSITE" id="PS50280">
    <property type="entry name" value="SET"/>
    <property type="match status" value="1"/>
</dbReference>
<evidence type="ECO:0000259" key="5">
    <source>
        <dbReference type="PROSITE" id="PS50280"/>
    </source>
</evidence>
<dbReference type="GO" id="GO:0008270">
    <property type="term" value="F:zinc ion binding"/>
    <property type="evidence" value="ECO:0007669"/>
    <property type="project" value="UniProtKB-KW"/>
</dbReference>
<dbReference type="InterPro" id="IPR002893">
    <property type="entry name" value="Znf_MYND"/>
</dbReference>
<keyword evidence="7" id="KW-0489">Methyltransferase</keyword>
<evidence type="ECO:0000256" key="2">
    <source>
        <dbReference type="ARBA" id="ARBA00022771"/>
    </source>
</evidence>
<dbReference type="PANTHER" id="PTHR12197">
    <property type="entry name" value="HISTONE-LYSINE N-METHYLTRANSFERASE SMYD"/>
    <property type="match status" value="1"/>
</dbReference>
<dbReference type="AlphaFoldDB" id="A0A1M2VZK2"/>
<reference evidence="7 8" key="1">
    <citation type="submission" date="2016-10" db="EMBL/GenBank/DDBJ databases">
        <title>Genome sequence of the basidiomycete white-rot fungus Trametes pubescens.</title>
        <authorList>
            <person name="Makela M.R."/>
            <person name="Granchi Z."/>
            <person name="Peng M."/>
            <person name="De Vries R.P."/>
            <person name="Grigoriev I."/>
            <person name="Riley R."/>
            <person name="Hilden K."/>
        </authorList>
    </citation>
    <scope>NUCLEOTIDE SEQUENCE [LARGE SCALE GENOMIC DNA]</scope>
    <source>
        <strain evidence="7 8">FBCC735</strain>
    </source>
</reference>
<dbReference type="PROSITE" id="PS01360">
    <property type="entry name" value="ZF_MYND_1"/>
    <property type="match status" value="1"/>
</dbReference>
<dbReference type="GO" id="GO:0005634">
    <property type="term" value="C:nucleus"/>
    <property type="evidence" value="ECO:0007669"/>
    <property type="project" value="TreeGrafter"/>
</dbReference>
<dbReference type="OMA" id="TSHEGPY"/>
<protein>
    <submittedName>
        <fullName evidence="7">Histone-lysine N-methyltransferase ASHR1</fullName>
    </submittedName>
</protein>
<dbReference type="CDD" id="cd20071">
    <property type="entry name" value="SET_SMYD"/>
    <property type="match status" value="1"/>
</dbReference>
<proteinExistence type="predicted"/>
<sequence length="452" mass="49384">MAVSEALPPRVRLEPHLTARNAAVSTSPFPSGSVIATIPGLATCLLPSDKGKRCDACHILQSDAVTLKRCSGCASFWYCGTLCQTRAWKAHHKKLCKNFNTFTTSTEYQVLTPHDQVDALLLSQMIADSASWRAEQSSSGPHATFLDLLKGPRADVFELPLCLPKGALPSESLTLAQELYGRFGNNNFALHSHLNAYAHGVFPLASRLFNHSCVPNAACKYILRPSESVAMQVVALRDIAEGEEITIPYLDPALPYQTRQEALQVNYGFGCECRLCRFQSRVRPAEAPPERGTDALRDIETSLRAFALGADAQSMRVPTAPGTFESMPAMLHPVFHETYLPALSEVFSKTSHEGPYVDAVEAGLTLLALYVVVYPPQYPQIGMHALELSKTIWNVICTAGPDVPARESEVLEAQTKRFLEIAASVLQNFGPEGDEGGPLEEIQMLRDALTSQ</sequence>
<dbReference type="PROSITE" id="PS50865">
    <property type="entry name" value="ZF_MYND_2"/>
    <property type="match status" value="1"/>
</dbReference>
<dbReference type="Gene3D" id="6.10.140.2220">
    <property type="match status" value="1"/>
</dbReference>
<evidence type="ECO:0000256" key="3">
    <source>
        <dbReference type="ARBA" id="ARBA00022833"/>
    </source>
</evidence>
<dbReference type="OrthoDB" id="5945798at2759"/>
<comment type="caution">
    <text evidence="7">The sequence shown here is derived from an EMBL/GenBank/DDBJ whole genome shotgun (WGS) entry which is preliminary data.</text>
</comment>
<dbReference type="PANTHER" id="PTHR12197:SF251">
    <property type="entry name" value="EG:BACR7C10.4 PROTEIN"/>
    <property type="match status" value="1"/>
</dbReference>